<keyword evidence="1" id="KW-0479">Metal-binding</keyword>
<feature type="domain" description="C3H1-type" evidence="3">
    <location>
        <begin position="191"/>
        <end position="220"/>
    </location>
</feature>
<dbReference type="AlphaFoldDB" id="A0AB34K7X2"/>
<feature type="zinc finger region" description="C3H1-type" evidence="1">
    <location>
        <begin position="272"/>
        <end position="300"/>
    </location>
</feature>
<dbReference type="Proteomes" id="UP001515480">
    <property type="component" value="Unassembled WGS sequence"/>
</dbReference>
<dbReference type="SMART" id="SM00356">
    <property type="entry name" value="ZnF_C3H1"/>
    <property type="match status" value="4"/>
</dbReference>
<feature type="region of interest" description="Disordered" evidence="2">
    <location>
        <begin position="323"/>
        <end position="387"/>
    </location>
</feature>
<gene>
    <name evidence="4" type="ORF">AB1Y20_001483</name>
</gene>
<feature type="domain" description="C3H1-type" evidence="3">
    <location>
        <begin position="272"/>
        <end position="300"/>
    </location>
</feature>
<evidence type="ECO:0000256" key="1">
    <source>
        <dbReference type="PROSITE-ProRule" id="PRU00723"/>
    </source>
</evidence>
<reference evidence="4 5" key="1">
    <citation type="journal article" date="2024" name="Science">
        <title>Giant polyketide synthase enzymes in the biosynthesis of giant marine polyether toxins.</title>
        <authorList>
            <person name="Fallon T.R."/>
            <person name="Shende V.V."/>
            <person name="Wierzbicki I.H."/>
            <person name="Pendleton A.L."/>
            <person name="Watervoot N.F."/>
            <person name="Auber R.P."/>
            <person name="Gonzalez D.J."/>
            <person name="Wisecaver J.H."/>
            <person name="Moore B.S."/>
        </authorList>
    </citation>
    <scope>NUCLEOTIDE SEQUENCE [LARGE SCALE GENOMIC DNA]</scope>
    <source>
        <strain evidence="4 5">12B1</strain>
    </source>
</reference>
<dbReference type="GO" id="GO:0005634">
    <property type="term" value="C:nucleus"/>
    <property type="evidence" value="ECO:0007669"/>
    <property type="project" value="TreeGrafter"/>
</dbReference>
<proteinExistence type="predicted"/>
<keyword evidence="5" id="KW-1185">Reference proteome</keyword>
<protein>
    <recommendedName>
        <fullName evidence="3">C3H1-type domain-containing protein</fullName>
    </recommendedName>
</protein>
<dbReference type="InterPro" id="IPR000571">
    <property type="entry name" value="Znf_CCCH"/>
</dbReference>
<dbReference type="EMBL" id="JBGBPQ010000001">
    <property type="protein sequence ID" value="KAL1530583.1"/>
    <property type="molecule type" value="Genomic_DNA"/>
</dbReference>
<feature type="zinc finger region" description="C3H1-type" evidence="1">
    <location>
        <begin position="191"/>
        <end position="220"/>
    </location>
</feature>
<evidence type="ECO:0000313" key="4">
    <source>
        <dbReference type="EMBL" id="KAL1530583.1"/>
    </source>
</evidence>
<dbReference type="PROSITE" id="PS50103">
    <property type="entry name" value="ZF_C3H1"/>
    <property type="match status" value="3"/>
</dbReference>
<comment type="caution">
    <text evidence="4">The sequence shown here is derived from an EMBL/GenBank/DDBJ whole genome shotgun (WGS) entry which is preliminary data.</text>
</comment>
<sequence>MAPPWRGGRAARRGGPHAYVRGGPSRWTVPPARRGAPRAAWNRLVHPRAPEETHRAAAAARQLLPPPDRSTEGGAAAFVRRGAFQLVRETAEARRAARERLERRVQEARLRRKLLQRKAMLQRKEAGGGEAERGVTTRRVKKRPSGYVRTEGGMGLQRRKASAGEGTAVRLTVDFKRRREKQQRADARREAKASVLCSYFCRRGSCFRAGVECPYEHNVDKVAICQRFLHHACDDALCPLSHDPTPERMPLCRLFLRGLCADPACTFAHVHLGGVAPCRDFSRCGYCAAGTACEFRHEQTCAQHRATGACALGEQCKLRRVRGKEVVREEEQESEGNSGDDDSDARSAEGGGSDLESDGGAAASQGEWSPSKPALMRSSSICPHLDS</sequence>
<feature type="zinc finger region" description="C3H1-type" evidence="1">
    <location>
        <begin position="246"/>
        <end position="270"/>
    </location>
</feature>
<evidence type="ECO:0000313" key="5">
    <source>
        <dbReference type="Proteomes" id="UP001515480"/>
    </source>
</evidence>
<name>A0AB34K7X2_PRYPA</name>
<dbReference type="PANTHER" id="PTHR46156">
    <property type="entry name" value="CCCH ZINGC FINGER"/>
    <property type="match status" value="1"/>
</dbReference>
<feature type="domain" description="C3H1-type" evidence="3">
    <location>
        <begin position="246"/>
        <end position="270"/>
    </location>
</feature>
<dbReference type="Gene3D" id="4.10.1000.10">
    <property type="entry name" value="Zinc finger, CCCH-type"/>
    <property type="match status" value="2"/>
</dbReference>
<evidence type="ECO:0000256" key="2">
    <source>
        <dbReference type="SAM" id="MobiDB-lite"/>
    </source>
</evidence>
<keyword evidence="1" id="KW-0863">Zinc-finger</keyword>
<feature type="region of interest" description="Disordered" evidence="2">
    <location>
        <begin position="1"/>
        <end position="34"/>
    </location>
</feature>
<dbReference type="PANTHER" id="PTHR46156:SF1">
    <property type="entry name" value="ZINC FINGER CCCH DOMAIN-CONTAINING PROTEIN 3"/>
    <property type="match status" value="1"/>
</dbReference>
<keyword evidence="1" id="KW-0862">Zinc</keyword>
<feature type="region of interest" description="Disordered" evidence="2">
    <location>
        <begin position="121"/>
        <end position="162"/>
    </location>
</feature>
<accession>A0AB34K7X2</accession>
<feature type="compositionally biased region" description="Acidic residues" evidence="2">
    <location>
        <begin position="330"/>
        <end position="343"/>
    </location>
</feature>
<evidence type="ECO:0000259" key="3">
    <source>
        <dbReference type="PROSITE" id="PS50103"/>
    </source>
</evidence>
<organism evidence="4 5">
    <name type="scientific">Prymnesium parvum</name>
    <name type="common">Toxic golden alga</name>
    <dbReference type="NCBI Taxonomy" id="97485"/>
    <lineage>
        <taxon>Eukaryota</taxon>
        <taxon>Haptista</taxon>
        <taxon>Haptophyta</taxon>
        <taxon>Prymnesiophyceae</taxon>
        <taxon>Prymnesiales</taxon>
        <taxon>Prymnesiaceae</taxon>
        <taxon>Prymnesium</taxon>
    </lineage>
</organism>
<feature type="compositionally biased region" description="Basic and acidic residues" evidence="2">
    <location>
        <begin position="122"/>
        <end position="135"/>
    </location>
</feature>
<dbReference type="GO" id="GO:0008270">
    <property type="term" value="F:zinc ion binding"/>
    <property type="evidence" value="ECO:0007669"/>
    <property type="project" value="UniProtKB-KW"/>
</dbReference>